<feature type="compositionally biased region" description="Basic and acidic residues" evidence="5">
    <location>
        <begin position="1"/>
        <end position="17"/>
    </location>
</feature>
<reference evidence="7 8" key="1">
    <citation type="journal article" date="2021" name="BMC Biol.">
        <title>Horizontally acquired antibacterial genes associated with adaptive radiation of ladybird beetles.</title>
        <authorList>
            <person name="Li H.S."/>
            <person name="Tang X.F."/>
            <person name="Huang Y.H."/>
            <person name="Xu Z.Y."/>
            <person name="Chen M.L."/>
            <person name="Du X.Y."/>
            <person name="Qiu B.Y."/>
            <person name="Chen P.T."/>
            <person name="Zhang W."/>
            <person name="Slipinski A."/>
            <person name="Escalona H.E."/>
            <person name="Waterhouse R.M."/>
            <person name="Zwick A."/>
            <person name="Pang H."/>
        </authorList>
    </citation>
    <scope>NUCLEOTIDE SEQUENCE [LARGE SCALE GENOMIC DNA]</scope>
    <source>
        <strain evidence="7">SYSU2018</strain>
    </source>
</reference>
<keyword evidence="3 4" id="KW-0862">Zinc</keyword>
<dbReference type="InterPro" id="IPR000571">
    <property type="entry name" value="Znf_CCCH"/>
</dbReference>
<feature type="zinc finger region" description="C3H1-type" evidence="4">
    <location>
        <begin position="34"/>
        <end position="61"/>
    </location>
</feature>
<feature type="compositionally biased region" description="Basic residues" evidence="5">
    <location>
        <begin position="293"/>
        <end position="314"/>
    </location>
</feature>
<dbReference type="SUPFAM" id="SSF90229">
    <property type="entry name" value="CCCH zinc finger"/>
    <property type="match status" value="1"/>
</dbReference>
<keyword evidence="2 4" id="KW-0863">Zinc-finger</keyword>
<feature type="region of interest" description="Disordered" evidence="5">
    <location>
        <begin position="142"/>
        <end position="493"/>
    </location>
</feature>
<dbReference type="SMART" id="SM00356">
    <property type="entry name" value="ZnF_C3H1"/>
    <property type="match status" value="1"/>
</dbReference>
<dbReference type="AlphaFoldDB" id="A0ABD2P2R7"/>
<feature type="compositionally biased region" description="Low complexity" evidence="5">
    <location>
        <begin position="388"/>
        <end position="417"/>
    </location>
</feature>
<evidence type="ECO:0000256" key="5">
    <source>
        <dbReference type="SAM" id="MobiDB-lite"/>
    </source>
</evidence>
<evidence type="ECO:0000313" key="8">
    <source>
        <dbReference type="Proteomes" id="UP001516400"/>
    </source>
</evidence>
<dbReference type="PANTHER" id="PTHR46582:SF1">
    <property type="entry name" value="ZINC FINGER CCCH DOMAIN-CONTAINING PROTEIN 18"/>
    <property type="match status" value="1"/>
</dbReference>
<accession>A0ABD2P2R7</accession>
<feature type="compositionally biased region" description="Basic and acidic residues" evidence="5">
    <location>
        <begin position="190"/>
        <end position="250"/>
    </location>
</feature>
<dbReference type="PANTHER" id="PTHR46582">
    <property type="entry name" value="ZINC FINGER CCCH DOMAIN-CONTAINING PROTEIN 18"/>
    <property type="match status" value="1"/>
</dbReference>
<dbReference type="EMBL" id="JABFTP020000165">
    <property type="protein sequence ID" value="KAL3285268.1"/>
    <property type="molecule type" value="Genomic_DNA"/>
</dbReference>
<keyword evidence="8" id="KW-1185">Reference proteome</keyword>
<gene>
    <name evidence="7" type="ORF">HHI36_019378</name>
</gene>
<dbReference type="InterPro" id="IPR052647">
    <property type="entry name" value="Zinc_finger_CCCH-type"/>
</dbReference>
<dbReference type="InterPro" id="IPR036855">
    <property type="entry name" value="Znf_CCCH_sf"/>
</dbReference>
<dbReference type="InterPro" id="IPR041367">
    <property type="entry name" value="Znf-CCCH_4"/>
</dbReference>
<feature type="compositionally biased region" description="Acidic residues" evidence="5">
    <location>
        <begin position="18"/>
        <end position="30"/>
    </location>
</feature>
<evidence type="ECO:0000256" key="1">
    <source>
        <dbReference type="ARBA" id="ARBA00022723"/>
    </source>
</evidence>
<feature type="compositionally biased region" description="Basic and acidic residues" evidence="5">
    <location>
        <begin position="455"/>
        <end position="467"/>
    </location>
</feature>
<feature type="domain" description="C3H1-type" evidence="6">
    <location>
        <begin position="34"/>
        <end position="61"/>
    </location>
</feature>
<comment type="caution">
    <text evidence="7">The sequence shown here is derived from an EMBL/GenBank/DDBJ whole genome shotgun (WGS) entry which is preliminary data.</text>
</comment>
<feature type="compositionally biased region" description="Low complexity" evidence="5">
    <location>
        <begin position="272"/>
        <end position="292"/>
    </location>
</feature>
<organism evidence="7 8">
    <name type="scientific">Cryptolaemus montrouzieri</name>
    <dbReference type="NCBI Taxonomy" id="559131"/>
    <lineage>
        <taxon>Eukaryota</taxon>
        <taxon>Metazoa</taxon>
        <taxon>Ecdysozoa</taxon>
        <taxon>Arthropoda</taxon>
        <taxon>Hexapoda</taxon>
        <taxon>Insecta</taxon>
        <taxon>Pterygota</taxon>
        <taxon>Neoptera</taxon>
        <taxon>Endopterygota</taxon>
        <taxon>Coleoptera</taxon>
        <taxon>Polyphaga</taxon>
        <taxon>Cucujiformia</taxon>
        <taxon>Coccinelloidea</taxon>
        <taxon>Coccinellidae</taxon>
        <taxon>Scymninae</taxon>
        <taxon>Scymnini</taxon>
        <taxon>Cryptolaemus</taxon>
    </lineage>
</organism>
<evidence type="ECO:0000256" key="4">
    <source>
        <dbReference type="PROSITE-ProRule" id="PRU00723"/>
    </source>
</evidence>
<name>A0ABD2P2R7_9CUCU</name>
<dbReference type="Gene3D" id="4.10.1000.10">
    <property type="entry name" value="Zinc finger, CCCH-type"/>
    <property type="match status" value="1"/>
</dbReference>
<evidence type="ECO:0000259" key="6">
    <source>
        <dbReference type="PROSITE" id="PS50103"/>
    </source>
</evidence>
<evidence type="ECO:0000313" key="7">
    <source>
        <dbReference type="EMBL" id="KAL3285268.1"/>
    </source>
</evidence>
<evidence type="ECO:0000256" key="3">
    <source>
        <dbReference type="ARBA" id="ARBA00022833"/>
    </source>
</evidence>
<dbReference type="PROSITE" id="PS50103">
    <property type="entry name" value="ZF_C3H1"/>
    <property type="match status" value="1"/>
</dbReference>
<feature type="region of interest" description="Disordered" evidence="5">
    <location>
        <begin position="1"/>
        <end position="38"/>
    </location>
</feature>
<dbReference type="Pfam" id="PF18044">
    <property type="entry name" value="zf-CCCH_4"/>
    <property type="match status" value="1"/>
</dbReference>
<protein>
    <recommendedName>
        <fullName evidence="6">C3H1-type domain-containing protein</fullName>
    </recommendedName>
</protein>
<proteinExistence type="predicted"/>
<dbReference type="GO" id="GO:0008270">
    <property type="term" value="F:zinc ion binding"/>
    <property type="evidence" value="ECO:0007669"/>
    <property type="project" value="UniProtKB-KW"/>
</dbReference>
<dbReference type="Proteomes" id="UP001516400">
    <property type="component" value="Unassembled WGS sequence"/>
</dbReference>
<evidence type="ECO:0000256" key="2">
    <source>
        <dbReference type="ARBA" id="ARBA00022771"/>
    </source>
</evidence>
<keyword evidence="1 4" id="KW-0479">Metal-binding</keyword>
<sequence>MEAEKEEKVKEQKKKEDLEEGEVSDEDDVRPEETEPRPVCRFFSRGQCTWGASCRFLHPGVTDKGNYTMFEMIRPLVPGEFGGGDRFVGRPEPPPVESAWERGLRTAKEMLRKSIKRKEQDIDFEEKKMNLSLAQEEFDKENGYYGRVPSPEPSRYVSRHPPVEFPAPTRPAPEEYYNRRQVVYEPEYPAPRERVRPAYRELPTHKMPDYYNNKYEEEGAKRKPKREVIVQRVEREREREREERPSRADEWSDPWMRSKSPAGKRSGRKRSYSSGSSYSSSSSTRSSSSHSSYRSRSRSNSRRRGRSRSRRSRHVSPSVIVSERKAANERAAMMNPPAPRKRAPSPGMLRAVTAANPPAPADQFGRTRSKLAVAAALARARGRRKSSRSSSESSGSSSSDSDSSGSSSSSSKDGSPPSRRPPGDISLAKAMDALKGNSAEKRQIKLNLKTPLSGRKQELAELARKVDQVQGKKRPASSPPPGDPKNKKAASRREELLKQLKAVEDAIAKKRSKVN</sequence>